<keyword evidence="2" id="KW-1133">Transmembrane helix</keyword>
<evidence type="ECO:0000256" key="1">
    <source>
        <dbReference type="SAM" id="MobiDB-lite"/>
    </source>
</evidence>
<evidence type="ECO:0000313" key="4">
    <source>
        <dbReference type="Proteomes" id="UP001175226"/>
    </source>
</evidence>
<accession>A0AA39MK01</accession>
<evidence type="ECO:0000313" key="3">
    <source>
        <dbReference type="EMBL" id="KAK0436519.1"/>
    </source>
</evidence>
<protein>
    <submittedName>
        <fullName evidence="3">Uncharacterized protein</fullName>
    </submittedName>
</protein>
<keyword evidence="2" id="KW-0472">Membrane</keyword>
<gene>
    <name evidence="3" type="ORF">EV421DRAFT_1739478</name>
</gene>
<dbReference type="EMBL" id="JAUEPT010000054">
    <property type="protein sequence ID" value="KAK0436519.1"/>
    <property type="molecule type" value="Genomic_DNA"/>
</dbReference>
<feature type="transmembrane region" description="Helical" evidence="2">
    <location>
        <begin position="6"/>
        <end position="29"/>
    </location>
</feature>
<sequence length="1269" mass="141496">MTLYIIVFLQLCTLLYVATLYIVVFLTLLQKWDAKAHRDLADDLYYGGGEEFSFRNPVWKNDVGHGAWDDEKPGPDKKNLANHKGSTRKVALELVGIIDSPNGLALDRCELVNLTPEMRDQFGEILERRRVRVKQWFPNNERQMIRGKGLKSVLKTGVEKKHAPQAQHVYLHELYASEIHEKAVAEAARMGKSANNIGLISQMTRAEWKKVTPEVRDEIIIIQSEQKKQFVAVKAHRYNEINLSAVQKQQAIESLGVEFDNMFRLYEALTGWAFLVIGAGIEPRSGHLQSCSWEYGTDLASGENFFKSFDRSVAIGLVLGGLAGDKRKADAYYGGPLLAHMQNVERVKAQQQEPEESIASSSSMDVDVVTRDVPKVAGNDNSNFNLPPVNEPLPDEPPQGKSSSDTVDKPLPDEPLPNEPLQGKSFADEPLPLLSPNQPPDFPFPSGSDMDIDLLLAAWNSGQLSMPSPNSMHYQSSQNRFQNGALFFQSPQQSPVYDNTALLQLPQGNLFPITDDFQPNIPAPSSSNDIWSCSFSWNSYDYISPGPSLPNQNYYSPQTESSMSSTAFPLSSSTSSVVPSSFPSATMLSEDVVMSEIETISDLATTNELREPTKSHRASAEVCPRSLSNRSVPVIPRRARNRKPPGPREVKTLVGSEQSTPIWQPQSLASMQDPTFGNDWANMLVKWYSLETILSKEKYTVPKNRPRVLAIWLDGVRSFSDLLSINDIDQFGHSMVTWWNSIQPTWRQSIEGLLLPKYNKLFACLCKGGQNGIVTVIFGLFWWRKNSDGSSQWHALVTDSGLGYVHVARVRAVGEHGVVVAFKASLGWRRGAGRGRGAWSSSGERDGAATRDNPQREANQVGVGGGFTAVIAVGHDDQKARRGRANRYTHADKAINGFANCTDSVSTVMYKVYRPRINSSNNIDVILECLAPHHSRLRTLELNVCPPGFKALTGLAVANLPKLTALRLSIEGLDISGLMGGSDGLEQAVLVSLYHALDRHVEAFRHADALRDVHLYGIDFSYIRMPLRQLTRFAGDILDLDDYLLLFKDALELVEADLRMLCPQDLAHPSIPDKGPLWHTRLSRLSLYADIPGLKFIRLPALQYLRIEETRDTKDETFTYDVGADIQVFLRESQSCATTLSTLSLRVDLVGARDIYDALTFDGVTCLAPNVEDLSLRDDSSFFSETDGIDWSFHASFLRRFLVQNWCSRGCGPSRDRGDGRLRTLSLCAPYSSRPTETLEKLAELQREGLFVEFHGYSRVARWRTGQFT</sequence>
<dbReference type="Proteomes" id="UP001175226">
    <property type="component" value="Unassembled WGS sequence"/>
</dbReference>
<proteinExistence type="predicted"/>
<evidence type="ECO:0000256" key="2">
    <source>
        <dbReference type="SAM" id="Phobius"/>
    </source>
</evidence>
<reference evidence="3" key="1">
    <citation type="submission" date="2023-06" db="EMBL/GenBank/DDBJ databases">
        <authorList>
            <consortium name="Lawrence Berkeley National Laboratory"/>
            <person name="Ahrendt S."/>
            <person name="Sahu N."/>
            <person name="Indic B."/>
            <person name="Wong-Bajracharya J."/>
            <person name="Merenyi Z."/>
            <person name="Ke H.-M."/>
            <person name="Monk M."/>
            <person name="Kocsube S."/>
            <person name="Drula E."/>
            <person name="Lipzen A."/>
            <person name="Balint B."/>
            <person name="Henrissat B."/>
            <person name="Andreopoulos B."/>
            <person name="Martin F.M."/>
            <person name="Harder C.B."/>
            <person name="Rigling D."/>
            <person name="Ford K.L."/>
            <person name="Foster G.D."/>
            <person name="Pangilinan J."/>
            <person name="Papanicolaou A."/>
            <person name="Barry K."/>
            <person name="LaButti K."/>
            <person name="Viragh M."/>
            <person name="Koriabine M."/>
            <person name="Yan M."/>
            <person name="Riley R."/>
            <person name="Champramary S."/>
            <person name="Plett K.L."/>
            <person name="Tsai I.J."/>
            <person name="Slot J."/>
            <person name="Sipos G."/>
            <person name="Plett J."/>
            <person name="Nagy L.G."/>
            <person name="Grigoriev I.V."/>
        </authorList>
    </citation>
    <scope>NUCLEOTIDE SEQUENCE</scope>
    <source>
        <strain evidence="3">FPL87.14</strain>
    </source>
</reference>
<keyword evidence="2" id="KW-0812">Transmembrane</keyword>
<name>A0AA39MK01_9AGAR</name>
<feature type="region of interest" description="Disordered" evidence="1">
    <location>
        <begin position="374"/>
        <end position="439"/>
    </location>
</feature>
<keyword evidence="4" id="KW-1185">Reference proteome</keyword>
<dbReference type="AlphaFoldDB" id="A0AA39MK01"/>
<feature type="region of interest" description="Disordered" evidence="1">
    <location>
        <begin position="637"/>
        <end position="657"/>
    </location>
</feature>
<organism evidence="3 4">
    <name type="scientific">Armillaria borealis</name>
    <dbReference type="NCBI Taxonomy" id="47425"/>
    <lineage>
        <taxon>Eukaryota</taxon>
        <taxon>Fungi</taxon>
        <taxon>Dikarya</taxon>
        <taxon>Basidiomycota</taxon>
        <taxon>Agaricomycotina</taxon>
        <taxon>Agaricomycetes</taxon>
        <taxon>Agaricomycetidae</taxon>
        <taxon>Agaricales</taxon>
        <taxon>Marasmiineae</taxon>
        <taxon>Physalacriaceae</taxon>
        <taxon>Armillaria</taxon>
    </lineage>
</organism>
<feature type="compositionally biased region" description="Basic and acidic residues" evidence="1">
    <location>
        <begin position="843"/>
        <end position="855"/>
    </location>
</feature>
<feature type="region of interest" description="Disordered" evidence="1">
    <location>
        <begin position="831"/>
        <end position="859"/>
    </location>
</feature>
<comment type="caution">
    <text evidence="3">The sequence shown here is derived from an EMBL/GenBank/DDBJ whole genome shotgun (WGS) entry which is preliminary data.</text>
</comment>